<organism evidence="1">
    <name type="scientific">Rhizophora mucronata</name>
    <name type="common">Asiatic mangrove</name>
    <dbReference type="NCBI Taxonomy" id="61149"/>
    <lineage>
        <taxon>Eukaryota</taxon>
        <taxon>Viridiplantae</taxon>
        <taxon>Streptophyta</taxon>
        <taxon>Embryophyta</taxon>
        <taxon>Tracheophyta</taxon>
        <taxon>Spermatophyta</taxon>
        <taxon>Magnoliopsida</taxon>
        <taxon>eudicotyledons</taxon>
        <taxon>Gunneridae</taxon>
        <taxon>Pentapetalae</taxon>
        <taxon>rosids</taxon>
        <taxon>fabids</taxon>
        <taxon>Malpighiales</taxon>
        <taxon>Rhizophoraceae</taxon>
        <taxon>Rhizophora</taxon>
    </lineage>
</organism>
<protein>
    <submittedName>
        <fullName evidence="1">Uncharacterized protein</fullName>
    </submittedName>
</protein>
<evidence type="ECO:0000313" key="1">
    <source>
        <dbReference type="EMBL" id="MBX66920.1"/>
    </source>
</evidence>
<sequence length="13" mass="1578">MIELIVVLYCRLL</sequence>
<dbReference type="EMBL" id="GGEC01086436">
    <property type="protein sequence ID" value="MBX66920.1"/>
    <property type="molecule type" value="Transcribed_RNA"/>
</dbReference>
<name>A0A2P2QIT2_RHIMU</name>
<accession>A0A2P2QIT2</accession>
<reference evidence="1" key="1">
    <citation type="submission" date="2018-02" db="EMBL/GenBank/DDBJ databases">
        <title>Rhizophora mucronata_Transcriptome.</title>
        <authorList>
            <person name="Meera S.P."/>
            <person name="Sreeshan A."/>
            <person name="Augustine A."/>
        </authorList>
    </citation>
    <scope>NUCLEOTIDE SEQUENCE</scope>
    <source>
        <tissue evidence="1">Leaf</tissue>
    </source>
</reference>
<proteinExistence type="predicted"/>